<dbReference type="EMBL" id="CP036259">
    <property type="protein sequence ID" value="QDR79467.1"/>
    <property type="molecule type" value="Genomic_DNA"/>
</dbReference>
<evidence type="ECO:0000256" key="3">
    <source>
        <dbReference type="ARBA" id="ARBA00022723"/>
    </source>
</evidence>
<dbReference type="SFLD" id="SFLDG01082">
    <property type="entry name" value="B12-binding_domain_containing"/>
    <property type="match status" value="1"/>
</dbReference>
<evidence type="ECO:0000256" key="1">
    <source>
        <dbReference type="ARBA" id="ARBA00001966"/>
    </source>
</evidence>
<dbReference type="KEGG" id="sted:SPTER_07420"/>
<name>A0A517DQ67_9FIRM</name>
<keyword evidence="5" id="KW-0411">Iron-sulfur</keyword>
<keyword evidence="8" id="KW-1185">Reference proteome</keyword>
<protein>
    <submittedName>
        <fullName evidence="7">Radical SAM P-methyltransferase, PhpK family</fullName>
    </submittedName>
</protein>
<accession>A0A517DQ67</accession>
<reference evidence="7 8" key="1">
    <citation type="submission" date="2019-02" db="EMBL/GenBank/DDBJ databases">
        <title>Closed genome of Sporomusa termitida DSM 4440.</title>
        <authorList>
            <person name="Poehlein A."/>
            <person name="Daniel R."/>
        </authorList>
    </citation>
    <scope>NUCLEOTIDE SEQUENCE [LARGE SCALE GENOMIC DNA]</scope>
    <source>
        <strain evidence="7 8">DSM 4440</strain>
    </source>
</reference>
<dbReference type="PANTHER" id="PTHR43409">
    <property type="entry name" value="ANAEROBIC MAGNESIUM-PROTOPORPHYRIN IX MONOMETHYL ESTER CYCLASE-RELATED"/>
    <property type="match status" value="1"/>
</dbReference>
<keyword evidence="3" id="KW-0479">Metal-binding</keyword>
<dbReference type="OrthoDB" id="9777636at2"/>
<dbReference type="InterPro" id="IPR051198">
    <property type="entry name" value="BchE-like"/>
</dbReference>
<evidence type="ECO:0000259" key="6">
    <source>
        <dbReference type="PROSITE" id="PS51918"/>
    </source>
</evidence>
<dbReference type="SUPFAM" id="SSF102114">
    <property type="entry name" value="Radical SAM enzymes"/>
    <property type="match status" value="1"/>
</dbReference>
<dbReference type="Gene3D" id="3.40.50.280">
    <property type="entry name" value="Cobalamin-binding domain"/>
    <property type="match status" value="1"/>
</dbReference>
<evidence type="ECO:0000313" key="7">
    <source>
        <dbReference type="EMBL" id="QDR79467.1"/>
    </source>
</evidence>
<dbReference type="Proteomes" id="UP000320776">
    <property type="component" value="Chromosome"/>
</dbReference>
<dbReference type="GO" id="GO:0008168">
    <property type="term" value="F:methyltransferase activity"/>
    <property type="evidence" value="ECO:0007669"/>
    <property type="project" value="UniProtKB-KW"/>
</dbReference>
<keyword evidence="4" id="KW-0408">Iron</keyword>
<evidence type="ECO:0000313" key="8">
    <source>
        <dbReference type="Proteomes" id="UP000320776"/>
    </source>
</evidence>
<proteinExistence type="predicted"/>
<dbReference type="SFLD" id="SFLDS00029">
    <property type="entry name" value="Radical_SAM"/>
    <property type="match status" value="1"/>
</dbReference>
<evidence type="ECO:0000256" key="4">
    <source>
        <dbReference type="ARBA" id="ARBA00023004"/>
    </source>
</evidence>
<dbReference type="GO" id="GO:0046872">
    <property type="term" value="F:metal ion binding"/>
    <property type="evidence" value="ECO:0007669"/>
    <property type="project" value="UniProtKB-KW"/>
</dbReference>
<keyword evidence="2" id="KW-0949">S-adenosyl-L-methionine</keyword>
<dbReference type="GO" id="GO:0032259">
    <property type="term" value="P:methylation"/>
    <property type="evidence" value="ECO:0007669"/>
    <property type="project" value="UniProtKB-KW"/>
</dbReference>
<dbReference type="GO" id="GO:0031419">
    <property type="term" value="F:cobalamin binding"/>
    <property type="evidence" value="ECO:0007669"/>
    <property type="project" value="InterPro"/>
</dbReference>
<dbReference type="RefSeq" id="WP_144349114.1">
    <property type="nucleotide sequence ID" value="NZ_CP036259.1"/>
</dbReference>
<dbReference type="SMART" id="SM00729">
    <property type="entry name" value="Elp3"/>
    <property type="match status" value="1"/>
</dbReference>
<organism evidence="7 8">
    <name type="scientific">Sporomusa termitida</name>
    <dbReference type="NCBI Taxonomy" id="2377"/>
    <lineage>
        <taxon>Bacteria</taxon>
        <taxon>Bacillati</taxon>
        <taxon>Bacillota</taxon>
        <taxon>Negativicutes</taxon>
        <taxon>Selenomonadales</taxon>
        <taxon>Sporomusaceae</taxon>
        <taxon>Sporomusa</taxon>
    </lineage>
</organism>
<dbReference type="Gene3D" id="3.80.30.20">
    <property type="entry name" value="tm_1862 like domain"/>
    <property type="match status" value="1"/>
</dbReference>
<dbReference type="InterPro" id="IPR006638">
    <property type="entry name" value="Elp3/MiaA/NifB-like_rSAM"/>
</dbReference>
<sequence>MKTTPDILLINSYAPRQRVVSDAALENSLVILRTYLEYKGIHAEIVDDQRVTALEKGVPQWCLRLLKTMTRLLMKFYRVKPLAAGMLVAAWPLQAYALQCRREYLRNRRRQIAADVQARQIPIVGLKLWYGEAYTWGRELAAEIRQYSPETIIIAGGPQVKVYGDIVLSHTDFDLAIMGPGEEILEKLITLRRQTPSKSIFLQQVHAQWGGPLLKTGGFAGDHTEVVRGLAAQTIPNYYAADLDGKILFHTIVDGVGCSWNNCNFCSHTRCTVPFTPRPVEDIITEIKAMLQRGISFFRFSSSETPMVHGREIAEAILTHGLNIRFSMFVRAANVSAETLATYRLLIQAGLRAVFMGGETGHDGVNREIMNKGIERKDIINTIVTIRLASDAVRLPCRVGLSLIYPCPLPPGISMEEVFQANVTLIDEALPDTVIVNPPGPFPETNWYKDAAKFGFKFSEGAATFTQRFMEYEYSIYKPVEFWDDLGSSLNDMESKTVLKETGKLRAYVASLGIPTDISDEYLMMTEAIGLQSKLDLVRFKQKTLLDIISGSTDYTREITASINAASRRLARTYTR</sequence>
<dbReference type="Pfam" id="PF04055">
    <property type="entry name" value="Radical_SAM"/>
    <property type="match status" value="1"/>
</dbReference>
<keyword evidence="7" id="KW-0808">Transferase</keyword>
<dbReference type="InterPro" id="IPR023404">
    <property type="entry name" value="rSAM_horseshoe"/>
</dbReference>
<comment type="cofactor">
    <cofactor evidence="1">
        <name>[4Fe-4S] cluster</name>
        <dbReference type="ChEBI" id="CHEBI:49883"/>
    </cofactor>
</comment>
<gene>
    <name evidence="7" type="ORF">SPTER_07420</name>
</gene>
<keyword evidence="7" id="KW-0489">Methyltransferase</keyword>
<feature type="domain" description="Radical SAM core" evidence="6">
    <location>
        <begin position="242"/>
        <end position="479"/>
    </location>
</feature>
<dbReference type="AlphaFoldDB" id="A0A517DQ67"/>
<evidence type="ECO:0000256" key="5">
    <source>
        <dbReference type="ARBA" id="ARBA00023014"/>
    </source>
</evidence>
<dbReference type="InterPro" id="IPR058240">
    <property type="entry name" value="rSAM_sf"/>
</dbReference>
<evidence type="ECO:0000256" key="2">
    <source>
        <dbReference type="ARBA" id="ARBA00022691"/>
    </source>
</evidence>
<dbReference type="PROSITE" id="PS51918">
    <property type="entry name" value="RADICAL_SAM"/>
    <property type="match status" value="1"/>
</dbReference>
<dbReference type="Pfam" id="PF02310">
    <property type="entry name" value="B12-binding"/>
    <property type="match status" value="1"/>
</dbReference>
<dbReference type="InterPro" id="IPR007197">
    <property type="entry name" value="rSAM"/>
</dbReference>
<dbReference type="InterPro" id="IPR006158">
    <property type="entry name" value="Cobalamin-bd"/>
</dbReference>
<dbReference type="GO" id="GO:0051536">
    <property type="term" value="F:iron-sulfur cluster binding"/>
    <property type="evidence" value="ECO:0007669"/>
    <property type="project" value="UniProtKB-KW"/>
</dbReference>